<dbReference type="SUPFAM" id="SSF46785">
    <property type="entry name" value="Winged helix' DNA-binding domain"/>
    <property type="match status" value="1"/>
</dbReference>
<evidence type="ECO:0000259" key="5">
    <source>
        <dbReference type="PROSITE" id="PS50931"/>
    </source>
</evidence>
<dbReference type="Gene3D" id="3.40.190.10">
    <property type="entry name" value="Periplasmic binding protein-like II"/>
    <property type="match status" value="2"/>
</dbReference>
<keyword evidence="2" id="KW-0805">Transcription regulation</keyword>
<dbReference type="AlphaFoldDB" id="A0AB35UJS1"/>
<accession>A0AB35UJS1</accession>
<feature type="domain" description="HTH lysR-type" evidence="5">
    <location>
        <begin position="1"/>
        <end position="58"/>
    </location>
</feature>
<evidence type="ECO:0000256" key="1">
    <source>
        <dbReference type="ARBA" id="ARBA00009437"/>
    </source>
</evidence>
<dbReference type="PANTHER" id="PTHR30346">
    <property type="entry name" value="TRANSCRIPTIONAL DUAL REGULATOR HCAR-RELATED"/>
    <property type="match status" value="1"/>
</dbReference>
<gene>
    <name evidence="6" type="ORF">MQE39_05400</name>
</gene>
<dbReference type="RefSeq" id="WP_320883250.1">
    <property type="nucleotide sequence ID" value="NZ_BAABZA010000001.1"/>
</dbReference>
<dbReference type="Proteomes" id="UP001276902">
    <property type="component" value="Unassembled WGS sequence"/>
</dbReference>
<evidence type="ECO:0000256" key="3">
    <source>
        <dbReference type="ARBA" id="ARBA00023125"/>
    </source>
</evidence>
<dbReference type="EMBL" id="JALDAW010000011">
    <property type="protein sequence ID" value="MDY5167558.1"/>
    <property type="molecule type" value="Genomic_DNA"/>
</dbReference>
<dbReference type="PANTHER" id="PTHR30346:SF28">
    <property type="entry name" value="HTH-TYPE TRANSCRIPTIONAL REGULATOR CYNR"/>
    <property type="match status" value="1"/>
</dbReference>
<dbReference type="GO" id="GO:0003677">
    <property type="term" value="F:DNA binding"/>
    <property type="evidence" value="ECO:0007669"/>
    <property type="project" value="UniProtKB-KW"/>
</dbReference>
<comment type="caution">
    <text evidence="6">The sequence shown here is derived from an EMBL/GenBank/DDBJ whole genome shotgun (WGS) entry which is preliminary data.</text>
</comment>
<organism evidence="6 7">
    <name type="scientific">Dielma fastidiosa</name>
    <dbReference type="NCBI Taxonomy" id="1034346"/>
    <lineage>
        <taxon>Bacteria</taxon>
        <taxon>Bacillati</taxon>
        <taxon>Bacillota</taxon>
        <taxon>Erysipelotrichia</taxon>
        <taxon>Erysipelotrichales</taxon>
        <taxon>Erysipelotrichaceae</taxon>
        <taxon>Dielma</taxon>
    </lineage>
</organism>
<dbReference type="PROSITE" id="PS50931">
    <property type="entry name" value="HTH_LYSR"/>
    <property type="match status" value="1"/>
</dbReference>
<keyword evidence="3" id="KW-0238">DNA-binding</keyword>
<proteinExistence type="inferred from homology"/>
<dbReference type="InterPro" id="IPR005119">
    <property type="entry name" value="LysR_subst-bd"/>
</dbReference>
<dbReference type="InterPro" id="IPR000847">
    <property type="entry name" value="LysR_HTH_N"/>
</dbReference>
<dbReference type="InterPro" id="IPR036388">
    <property type="entry name" value="WH-like_DNA-bd_sf"/>
</dbReference>
<dbReference type="GO" id="GO:0032993">
    <property type="term" value="C:protein-DNA complex"/>
    <property type="evidence" value="ECO:0007669"/>
    <property type="project" value="TreeGrafter"/>
</dbReference>
<dbReference type="GO" id="GO:0003700">
    <property type="term" value="F:DNA-binding transcription factor activity"/>
    <property type="evidence" value="ECO:0007669"/>
    <property type="project" value="InterPro"/>
</dbReference>
<name>A0AB35UJS1_9FIRM</name>
<evidence type="ECO:0000313" key="7">
    <source>
        <dbReference type="Proteomes" id="UP001276902"/>
    </source>
</evidence>
<dbReference type="Pfam" id="PF03466">
    <property type="entry name" value="LysR_substrate"/>
    <property type="match status" value="1"/>
</dbReference>
<protein>
    <submittedName>
        <fullName evidence="6">LysR family transcriptional regulator</fullName>
    </submittedName>
</protein>
<reference evidence="6" key="1">
    <citation type="submission" date="2022-03" db="EMBL/GenBank/DDBJ databases">
        <title>First case of bacteraemia caused by Dielma fastidiosa in a patient hospitalised with diverticulitis.</title>
        <authorList>
            <person name="Forman-Ankjaer B."/>
            <person name="Hvid-Jensen F."/>
            <person name="Kobel C.M."/>
            <person name="Greve T."/>
        </authorList>
    </citation>
    <scope>NUCLEOTIDE SEQUENCE</scope>
    <source>
        <strain evidence="6">AUH_DF_2021</strain>
    </source>
</reference>
<evidence type="ECO:0000256" key="4">
    <source>
        <dbReference type="ARBA" id="ARBA00023163"/>
    </source>
</evidence>
<dbReference type="Gene3D" id="1.10.10.10">
    <property type="entry name" value="Winged helix-like DNA-binding domain superfamily/Winged helix DNA-binding domain"/>
    <property type="match status" value="1"/>
</dbReference>
<dbReference type="Pfam" id="PF00126">
    <property type="entry name" value="HTH_1"/>
    <property type="match status" value="1"/>
</dbReference>
<dbReference type="FunFam" id="1.10.10.10:FF:000001">
    <property type="entry name" value="LysR family transcriptional regulator"/>
    <property type="match status" value="1"/>
</dbReference>
<dbReference type="SUPFAM" id="SSF53850">
    <property type="entry name" value="Periplasmic binding protein-like II"/>
    <property type="match status" value="1"/>
</dbReference>
<sequence>MYNHQLDAFIKIAELGSFGKAAEVMYISAPAIIQQINLLEARCGLKLFVRSNHGVKLTPAGQSLYEDAKTLIKLSEDALNKARQIAEADEHIVRIGTSLLFKCRCLPDLWTQISENIPELKIEIIPMPERQSRKNGISDLGTKYDIREGIYCTISQKGTCNFLELGRTPFCCAVAKSHPLAKYKSLTMNDLNGEYLVMPIENVSEEMDAFRNEIKDKFPTVHIIDSSYYGVDTFTLCEVNPYILITQKVYSDIHTNLITIPLVTDYTMPYGLMYANNPSDAAKKFIDEASHIKKYQQQFLK</sequence>
<evidence type="ECO:0000313" key="6">
    <source>
        <dbReference type="EMBL" id="MDY5167558.1"/>
    </source>
</evidence>
<dbReference type="InterPro" id="IPR036390">
    <property type="entry name" value="WH_DNA-bd_sf"/>
</dbReference>
<evidence type="ECO:0000256" key="2">
    <source>
        <dbReference type="ARBA" id="ARBA00023015"/>
    </source>
</evidence>
<keyword evidence="4" id="KW-0804">Transcription</keyword>
<comment type="similarity">
    <text evidence="1">Belongs to the LysR transcriptional regulatory family.</text>
</comment>